<dbReference type="SUPFAM" id="SSF51161">
    <property type="entry name" value="Trimeric LpxA-like enzymes"/>
    <property type="match status" value="2"/>
</dbReference>
<dbReference type="GO" id="GO:0006631">
    <property type="term" value="P:fatty acid metabolic process"/>
    <property type="evidence" value="ECO:0007669"/>
    <property type="project" value="TreeGrafter"/>
</dbReference>
<feature type="transmembrane region" description="Helical" evidence="3">
    <location>
        <begin position="798"/>
        <end position="824"/>
    </location>
</feature>
<dbReference type="GO" id="GO:0031956">
    <property type="term" value="F:medium-chain fatty acid-CoA ligase activity"/>
    <property type="evidence" value="ECO:0007669"/>
    <property type="project" value="TreeGrafter"/>
</dbReference>
<dbReference type="Gene3D" id="2.160.10.10">
    <property type="entry name" value="Hexapeptide repeat proteins"/>
    <property type="match status" value="2"/>
</dbReference>
<dbReference type="Gene3D" id="3.30.300.30">
    <property type="match status" value="1"/>
</dbReference>
<dbReference type="STRING" id="363999.A0A439D734"/>
<dbReference type="PANTHER" id="PTHR43201:SF10">
    <property type="entry name" value="CARRIER DOMAIN-CONTAINING PROTEIN"/>
    <property type="match status" value="1"/>
</dbReference>
<feature type="transmembrane region" description="Helical" evidence="3">
    <location>
        <begin position="774"/>
        <end position="792"/>
    </location>
</feature>
<dbReference type="SUPFAM" id="SSF56801">
    <property type="entry name" value="Acetyl-CoA synthetase-like"/>
    <property type="match status" value="1"/>
</dbReference>
<dbReference type="InterPro" id="IPR045851">
    <property type="entry name" value="AMP-bd_C_sf"/>
</dbReference>
<dbReference type="GO" id="GO:0031177">
    <property type="term" value="F:phosphopantetheine binding"/>
    <property type="evidence" value="ECO:0007669"/>
    <property type="project" value="InterPro"/>
</dbReference>
<accession>A0A439D734</accession>
<keyword evidence="6" id="KW-1185">Reference proteome</keyword>
<keyword evidence="2" id="KW-0597">Phosphoprotein</keyword>
<feature type="transmembrane region" description="Helical" evidence="3">
    <location>
        <begin position="1431"/>
        <end position="1450"/>
    </location>
</feature>
<evidence type="ECO:0000256" key="1">
    <source>
        <dbReference type="ARBA" id="ARBA00022450"/>
    </source>
</evidence>
<dbReference type="Gene3D" id="1.10.1200.10">
    <property type="entry name" value="ACP-like"/>
    <property type="match status" value="1"/>
</dbReference>
<dbReference type="Pfam" id="PF00501">
    <property type="entry name" value="AMP-binding"/>
    <property type="match status" value="1"/>
</dbReference>
<dbReference type="InterPro" id="IPR000873">
    <property type="entry name" value="AMP-dep_synth/lig_dom"/>
</dbReference>
<dbReference type="EMBL" id="RYZI01000123">
    <property type="protein sequence ID" value="RWA10210.1"/>
    <property type="molecule type" value="Genomic_DNA"/>
</dbReference>
<protein>
    <recommendedName>
        <fullName evidence="4">Carrier domain-containing protein</fullName>
    </recommendedName>
</protein>
<keyword evidence="3" id="KW-0812">Transmembrane</keyword>
<proteinExistence type="predicted"/>
<feature type="transmembrane region" description="Helical" evidence="3">
    <location>
        <begin position="749"/>
        <end position="767"/>
    </location>
</feature>
<keyword evidence="3" id="KW-1133">Transmembrane helix</keyword>
<evidence type="ECO:0000313" key="6">
    <source>
        <dbReference type="Proteomes" id="UP000286045"/>
    </source>
</evidence>
<evidence type="ECO:0000313" key="5">
    <source>
        <dbReference type="EMBL" id="RWA10210.1"/>
    </source>
</evidence>
<keyword evidence="1" id="KW-0596">Phosphopantetheine</keyword>
<dbReference type="PROSITE" id="PS50075">
    <property type="entry name" value="CARRIER"/>
    <property type="match status" value="1"/>
</dbReference>
<evidence type="ECO:0000256" key="2">
    <source>
        <dbReference type="ARBA" id="ARBA00022553"/>
    </source>
</evidence>
<dbReference type="Pfam" id="PF00550">
    <property type="entry name" value="PP-binding"/>
    <property type="match status" value="1"/>
</dbReference>
<dbReference type="SUPFAM" id="SSF47336">
    <property type="entry name" value="ACP-like"/>
    <property type="match status" value="1"/>
</dbReference>
<keyword evidence="3" id="KW-0472">Membrane</keyword>
<feature type="domain" description="Carrier" evidence="4">
    <location>
        <begin position="646"/>
        <end position="723"/>
    </location>
</feature>
<sequence>MPRHLSSQQSLCLLDFLQLDFLQSSSKPALRYSNSKPPVTYEELRNFTREFRIAAINNGFLMKPVVAIILPNGPLLAATIVAVSSLYIAAPINPGAGPDQVKADIALSRASAIISCTSEVSTLQLEQNGLDIFLVDEVDKFGNRFEVRQTTPISRSEPQTPNRPEDIAMILFTSGTSGNRKVVPITAGTILYGVKLVVDSWGLTDQDICLNMMPLYHIGGIIRNLFAPLFSGGSTICCPNFDPNLFWDQIEDVQPTWYYASPTMHSMVLEEGGNRQHALEISRIRLVCNAAGGLLPALAERIRDTFGCTVLPSYDRPGTSGIITGPDLTILDGNGKEVSSLQTGRICLRGGPLFQGYLRADGSLDTSAFDSQGWFDTGDTGYLDLDGYLYITGRNKEVINRGGEIISPFEVEDAIVTAAAQQDSPTFGRISQALAFSVRHETLQEAVGVVLVTPPGKPRVDLRALHKSLRSSLQQAKWPVVIVYMDDVPKRNNKVLRVKLAERLHIPSMDDYTPFSQRHYSAQCPPTETELSVPIPSTPCLMTPQTSYEQIRQVYLPLGFEIYIDAQPDTGLLTAYLAPKPDGGYEPDEEDADALSKLLFKRIDGYLVPRSIVTIQQPFPLNAHGGLDKVNFANMIKKAQLSETSTLADTTTQKLTRLFADLLQLRTKDVQPQKDFFELGGDSLKAGKLLSAIRSEFRVRVPIDFIFKHGSVSQLCEYIEDRISEREGSGIKEESQPLLETQKLHSSTSPYLLVLQLVPIMVVYPLRRALSWTLFIYALMFFLGLSTSESLIGRLVNVAISTIFARLVSNLVIPWFGIAAKWLIIGRYKEGLYPMWGPYHTRWWMTQKIVMICGKGAFGWTEMSEIWYHRLLGAKIGTGVTIKNARLGEWDLLDISDNVTLDECTVRPMAGERNTMMYLAKITIGRNALVGVGSTIAPGAIVSDSTCVGARSSSWELQDASEENRDLSATKAPKPHWALSLFLTLPLRIITTFLYNLPWLLGLVGLVSSEAQAMRSELIRVIHWFTQGERVGWYYLARTLRTFFGPIFAFVFVVLIRTLLALKFGPLRPSATSERGNVDRWRMALIKTLWPNSSLSELRDLFGQHYEATSVAIRLLGGKVGRYVYWPGTGPSFGDYELINVGNHVVFGSRSHLINVDATGSDYITIKDGAMIADRVIAYPGVVVEPEATLGSGCLTKQGKTYESNGIYVGSRGGDSVYLGTRQREEKPVVTNYEDFRRLRKRIYPGESRLQRLRRLFPTAIKPRFSEKGAENSYDNKNESSHVGVTSILESEVSGDTISPFGRAFYQHKTPYFVWRQWMIFVYSSLSVILTRAYWSAASISSIQVVAVVFINTPWLGNGRWSDPFILFSLCAALLSALMAVQSIVALGIVIAAKWMLIGRRQPGNYDWDKSSYCQRWQLFMAIERIRRNCFAGHGILGLLTGTAYMTWYFRALGANIGKDCALFVSGRPSLLFTEPDLLEMGDRVVVDDASLVGHINTRGSLTSTGFMRHFDSMSDMFPFILRLPKGFYDLIEEWTLFVKGLLANRSAFGCFRFQYIHNRSLLNPQLRQAIIRQELEHGINALDYAYTESDKPCYLRFQPPLSDSFGFFEQDEMELSVREEGILFKLHLKFNGQFGRLKGVALKYSRIIDLRPWKLQNPVPQL</sequence>
<dbReference type="InterPro" id="IPR042099">
    <property type="entry name" value="ANL_N_sf"/>
</dbReference>
<dbReference type="SMART" id="SM00823">
    <property type="entry name" value="PKS_PP"/>
    <property type="match status" value="1"/>
</dbReference>
<dbReference type="InterPro" id="IPR036736">
    <property type="entry name" value="ACP-like_sf"/>
</dbReference>
<evidence type="ECO:0000259" key="4">
    <source>
        <dbReference type="PROSITE" id="PS50075"/>
    </source>
</evidence>
<dbReference type="InterPro" id="IPR009081">
    <property type="entry name" value="PP-bd_ACP"/>
</dbReference>
<feature type="transmembrane region" description="Helical" evidence="3">
    <location>
        <begin position="977"/>
        <end position="997"/>
    </location>
</feature>
<organism evidence="5 6">
    <name type="scientific">Xylaria grammica</name>
    <dbReference type="NCBI Taxonomy" id="363999"/>
    <lineage>
        <taxon>Eukaryota</taxon>
        <taxon>Fungi</taxon>
        <taxon>Dikarya</taxon>
        <taxon>Ascomycota</taxon>
        <taxon>Pezizomycotina</taxon>
        <taxon>Sordariomycetes</taxon>
        <taxon>Xylariomycetidae</taxon>
        <taxon>Xylariales</taxon>
        <taxon>Xylariaceae</taxon>
        <taxon>Xylaria</taxon>
    </lineage>
</organism>
<gene>
    <name evidence="5" type="ORF">EKO27_g4903</name>
</gene>
<dbReference type="InterPro" id="IPR020806">
    <property type="entry name" value="PKS_PP-bd"/>
</dbReference>
<evidence type="ECO:0000256" key="3">
    <source>
        <dbReference type="SAM" id="Phobius"/>
    </source>
</evidence>
<dbReference type="PANTHER" id="PTHR43201">
    <property type="entry name" value="ACYL-COA SYNTHETASE"/>
    <property type="match status" value="1"/>
</dbReference>
<feature type="transmembrane region" description="Helical" evidence="3">
    <location>
        <begin position="1043"/>
        <end position="1062"/>
    </location>
</feature>
<comment type="caution">
    <text evidence="5">The sequence shown here is derived from an EMBL/GenBank/DDBJ whole genome shotgun (WGS) entry which is preliminary data.</text>
</comment>
<dbReference type="InterPro" id="IPR011004">
    <property type="entry name" value="Trimer_LpxA-like_sf"/>
</dbReference>
<dbReference type="Gene3D" id="3.40.50.12780">
    <property type="entry name" value="N-terminal domain of ligase-like"/>
    <property type="match status" value="1"/>
</dbReference>
<feature type="transmembrane region" description="Helical" evidence="3">
    <location>
        <begin position="1333"/>
        <end position="1353"/>
    </location>
</feature>
<reference evidence="5 6" key="1">
    <citation type="submission" date="2018-12" db="EMBL/GenBank/DDBJ databases">
        <title>Draft genome sequence of Xylaria grammica IHI A82.</title>
        <authorList>
            <person name="Buettner E."/>
            <person name="Kellner H."/>
        </authorList>
    </citation>
    <scope>NUCLEOTIDE SEQUENCE [LARGE SCALE GENOMIC DNA]</scope>
    <source>
        <strain evidence="5 6">IHI A82</strain>
    </source>
</reference>
<feature type="transmembrane region" description="Helical" evidence="3">
    <location>
        <begin position="1365"/>
        <end position="1393"/>
    </location>
</feature>
<dbReference type="Proteomes" id="UP000286045">
    <property type="component" value="Unassembled WGS sequence"/>
</dbReference>
<name>A0A439D734_9PEZI</name>